<feature type="signal peptide" evidence="2">
    <location>
        <begin position="1"/>
        <end position="19"/>
    </location>
</feature>
<name>A0A2M9R885_9FLAO</name>
<gene>
    <name evidence="4" type="ORF">CDL10_10840</name>
</gene>
<dbReference type="EMBL" id="NIPO01000001">
    <property type="protein sequence ID" value="PJR04985.1"/>
    <property type="molecule type" value="Genomic_DNA"/>
</dbReference>
<dbReference type="Gene3D" id="3.40.50.10390">
    <property type="entry name" value="Gingipain r, domain 1"/>
    <property type="match status" value="1"/>
</dbReference>
<reference evidence="4 5" key="1">
    <citation type="submission" date="2017-06" db="EMBL/GenBank/DDBJ databases">
        <title>Description of Avrilella dinanensis gen. nov. sp. nov.</title>
        <authorList>
            <person name="Leyer C."/>
            <person name="Sassi M."/>
            <person name="Minet J."/>
            <person name="Kayal S."/>
            <person name="Cattoir V."/>
        </authorList>
    </citation>
    <scope>NUCLEOTIDE SEQUENCE [LARGE SCALE GENOMIC DNA]</scope>
    <source>
        <strain evidence="4 5">UR159</strain>
    </source>
</reference>
<dbReference type="OrthoDB" id="9809780at2"/>
<keyword evidence="5" id="KW-1185">Reference proteome</keyword>
<sequence length="1282" mass="143717">MCKKYLLSLLVLFAVNLYAQQRHVALKWEDKNYQTEENKAGLLPVFQPENFQYIYDEQIIEYADIFPDSQFADENSVQITNVRYETIDINKYKNINPNNISASLNIKVKSASGRGDIKTSVRFSPIIRQGNGYQRVVSLDFTYSYKRSLGVNSLATSSLNQTQSVLAQGDWFKFKINETGIYRLDKSFLTSLGIPENTDPRTIKIYGHGGQMMPLGNADNHHFDLPEIAIRSFGEEDGVINDGDYFLFYGVGNKGWSEQNGSHLNLYTTETYYYITYGGNAGKRMQALTEPSAAATVTYTTFDERAFHEQDLTNVAKLSRRWVGEYFAGSGSQNFILNTQQADTSEPATLTAKVVASAAVETSFRFSLNGSQIGNQTIGPKSTNYSARETTFTEQININGAETSVSLQYQNGGVPTSVGYLDYIAIDYKKKLQGYGKQFGFSVKDASSQIGVAQYQLSNAQDINEVWDVTDIYNPQYLTNNQSNFSFKSALGEVKKFHTLSSGDVYQPVILPNSRVANQNLKGTIFNDGDVDYLIITHQNLLNEANRLAQFHKNNNNLNVKVVPVHLIYEEFSSGKQDIVAIRNFIRYVYQNASNPANRLRFVNLFGDASYDYLDRVENNTNIVPVFHAVQNTNANVFNYNDWSCFMTDDFYALMDEEEGYITGQNYSGIDIAVGRIPVSNTVDASAVVNKIIQYHSVENTGRWKNQYIALADDVDTTSDISLQESLEVMASDLEQAQPYINFNKIYTDSYQQQVASGGPRYPQAKKDFLDAFDAGALMVNYLGHGNELGLAGERLLEPSDIGKMNNQNKYPLFAILTCEFTRFDNPENVSGGELLLLKRNAGVMGLLATTRKIGISNANTFTIQLSKYLFNIGGISSNDITIGEALRQTKNSFSQNEKSIVFFLGDPAVKLAIPKPKVELTHINETPIQDFDGSLRALDKIKLSGEVTNESNQLISNFNGDLAIQIFDKEIDRQTLGNDNVYRSGELYVMDFKTLGETVFRGNATVNNGKFEVEFVVPKDIKTNIGNGKASFYAVNQSQHLDDYTGYNKDIQIGGINENAAEDNKSPEVTLYMNDENFVSGGITNESPLFIAYMEDENGINTAGGIGHDLVAILDGDENNPIVLNDYYETEPDNFRKGFIKYPFSDLENGLHTLTFKVWDVYNNPASAEIQFLVAKEEGVSLKNVLNYPNPFVDYTEFWFEHNRPTELLMVQVQIFTVTGKIVKTINQTVVSDGNLSREITWDGRDDFGDKIGKGVYIYRLMVKSTLTGHQTEKLEKLVIL</sequence>
<dbReference type="Gene3D" id="3.40.50.1460">
    <property type="match status" value="1"/>
</dbReference>
<comment type="caution">
    <text evidence="4">The sequence shown here is derived from an EMBL/GenBank/DDBJ whole genome shotgun (WGS) entry which is preliminary data.</text>
</comment>
<feature type="chain" id="PRO_5014922543" description="Gingipain domain-containing protein" evidence="2">
    <location>
        <begin position="20"/>
        <end position="1282"/>
    </location>
</feature>
<keyword evidence="1 2" id="KW-0732">Signal</keyword>
<dbReference type="InterPro" id="IPR029030">
    <property type="entry name" value="Caspase-like_dom_sf"/>
</dbReference>
<accession>A0A2M9R885</accession>
<dbReference type="NCBIfam" id="NF033707">
    <property type="entry name" value="T9SS_sortase"/>
    <property type="match status" value="1"/>
</dbReference>
<dbReference type="Proteomes" id="UP000231960">
    <property type="component" value="Unassembled WGS sequence"/>
</dbReference>
<evidence type="ECO:0000259" key="3">
    <source>
        <dbReference type="Pfam" id="PF01364"/>
    </source>
</evidence>
<dbReference type="Gene3D" id="2.60.40.4070">
    <property type="match status" value="1"/>
</dbReference>
<dbReference type="Pfam" id="PF01364">
    <property type="entry name" value="Peptidase_C25"/>
    <property type="match status" value="1"/>
</dbReference>
<organism evidence="4 5">
    <name type="scientific">Avrilella dinanensis</name>
    <dbReference type="NCBI Taxonomy" id="2008672"/>
    <lineage>
        <taxon>Bacteria</taxon>
        <taxon>Pseudomonadati</taxon>
        <taxon>Bacteroidota</taxon>
        <taxon>Flavobacteriia</taxon>
        <taxon>Flavobacteriales</taxon>
        <taxon>Flavobacteriaceae</taxon>
        <taxon>Avrilella</taxon>
    </lineage>
</organism>
<protein>
    <recommendedName>
        <fullName evidence="3">Gingipain domain-containing protein</fullName>
    </recommendedName>
</protein>
<evidence type="ECO:0000256" key="1">
    <source>
        <dbReference type="ARBA" id="ARBA00022729"/>
    </source>
</evidence>
<dbReference type="SUPFAM" id="SSF52129">
    <property type="entry name" value="Caspase-like"/>
    <property type="match status" value="1"/>
</dbReference>
<evidence type="ECO:0000256" key="2">
    <source>
        <dbReference type="SAM" id="SignalP"/>
    </source>
</evidence>
<evidence type="ECO:0000313" key="5">
    <source>
        <dbReference type="Proteomes" id="UP000231960"/>
    </source>
</evidence>
<feature type="domain" description="Gingipain" evidence="3">
    <location>
        <begin position="533"/>
        <end position="912"/>
    </location>
</feature>
<evidence type="ECO:0000313" key="4">
    <source>
        <dbReference type="EMBL" id="PJR04985.1"/>
    </source>
</evidence>
<dbReference type="GO" id="GO:0006508">
    <property type="term" value="P:proteolysis"/>
    <property type="evidence" value="ECO:0007669"/>
    <property type="project" value="InterPro"/>
</dbReference>
<dbReference type="RefSeq" id="WP_100678544.1">
    <property type="nucleotide sequence ID" value="NZ_NIPO01000001.1"/>
</dbReference>
<dbReference type="InterPro" id="IPR029031">
    <property type="entry name" value="Gingipain_N_sf"/>
</dbReference>
<proteinExistence type="predicted"/>
<dbReference type="InterPro" id="IPR001769">
    <property type="entry name" value="Gingipain"/>
</dbReference>
<dbReference type="GO" id="GO:0008234">
    <property type="term" value="F:cysteine-type peptidase activity"/>
    <property type="evidence" value="ECO:0007669"/>
    <property type="project" value="InterPro"/>
</dbReference>
<dbReference type="CDD" id="cd02258">
    <property type="entry name" value="Peptidase_C25_N"/>
    <property type="match status" value="1"/>
</dbReference>